<evidence type="ECO:0000256" key="3">
    <source>
        <dbReference type="ARBA" id="ARBA00006577"/>
    </source>
</evidence>
<dbReference type="Gene3D" id="3.10.50.40">
    <property type="match status" value="1"/>
</dbReference>
<evidence type="ECO:0000313" key="15">
    <source>
        <dbReference type="Proteomes" id="UP000245020"/>
    </source>
</evidence>
<dbReference type="PANTHER" id="PTHR47861">
    <property type="entry name" value="FKBP-TYPE PEPTIDYL-PROLYL CIS-TRANS ISOMERASE SLYD"/>
    <property type="match status" value="1"/>
</dbReference>
<dbReference type="InterPro" id="IPR046357">
    <property type="entry name" value="PPIase_dom_sf"/>
</dbReference>
<comment type="caution">
    <text evidence="14">The sequence shown here is derived from an EMBL/GenBank/DDBJ whole genome shotgun (WGS) entry which is preliminary data.</text>
</comment>
<keyword evidence="7 11" id="KW-0697">Rotamase</keyword>
<evidence type="ECO:0000256" key="1">
    <source>
        <dbReference type="ARBA" id="ARBA00000971"/>
    </source>
</evidence>
<dbReference type="EMBL" id="QEWQ01000003">
    <property type="protein sequence ID" value="PWD81341.1"/>
    <property type="molecule type" value="Genomic_DNA"/>
</dbReference>
<evidence type="ECO:0000256" key="4">
    <source>
        <dbReference type="ARBA" id="ARBA00022490"/>
    </source>
</evidence>
<comment type="catalytic activity">
    <reaction evidence="1 11 12">
        <text>[protein]-peptidylproline (omega=180) = [protein]-peptidylproline (omega=0)</text>
        <dbReference type="Rhea" id="RHEA:16237"/>
        <dbReference type="Rhea" id="RHEA-COMP:10747"/>
        <dbReference type="Rhea" id="RHEA-COMP:10748"/>
        <dbReference type="ChEBI" id="CHEBI:83833"/>
        <dbReference type="ChEBI" id="CHEBI:83834"/>
        <dbReference type="EC" id="5.2.1.8"/>
    </reaction>
</comment>
<proteinExistence type="inferred from homology"/>
<keyword evidence="9 11" id="KW-0413">Isomerase</keyword>
<comment type="function">
    <text evidence="10">Also involved in hydrogenase metallocenter assembly, probably by participating in the nickel insertion step. This function in hydrogenase biosynthesis requires chaperone activity and the presence of the metal-binding domain, but not PPIase activity.</text>
</comment>
<evidence type="ECO:0000256" key="11">
    <source>
        <dbReference type="PROSITE-ProRule" id="PRU00277"/>
    </source>
</evidence>
<dbReference type="Pfam" id="PF00254">
    <property type="entry name" value="FKBP_C"/>
    <property type="match status" value="1"/>
</dbReference>
<evidence type="ECO:0000256" key="8">
    <source>
        <dbReference type="ARBA" id="ARBA00023186"/>
    </source>
</evidence>
<keyword evidence="15" id="KW-1185">Reference proteome</keyword>
<evidence type="ECO:0000256" key="10">
    <source>
        <dbReference type="ARBA" id="ARBA00037071"/>
    </source>
</evidence>
<organism evidence="14 15">
    <name type="scientific">Ignatzschineria ureiclastica</name>
    <dbReference type="NCBI Taxonomy" id="472582"/>
    <lineage>
        <taxon>Bacteria</taxon>
        <taxon>Pseudomonadati</taxon>
        <taxon>Pseudomonadota</taxon>
        <taxon>Gammaproteobacteria</taxon>
        <taxon>Cardiobacteriales</taxon>
        <taxon>Ignatzschineriaceae</taxon>
        <taxon>Ignatzschineria</taxon>
    </lineage>
</organism>
<evidence type="ECO:0000259" key="13">
    <source>
        <dbReference type="PROSITE" id="PS50059"/>
    </source>
</evidence>
<dbReference type="EC" id="5.2.1.8" evidence="12"/>
<keyword evidence="5" id="KW-0479">Metal-binding</keyword>
<dbReference type="PROSITE" id="PS50059">
    <property type="entry name" value="FKBP_PPIASE"/>
    <property type="match status" value="1"/>
</dbReference>
<dbReference type="SUPFAM" id="SSF54534">
    <property type="entry name" value="FKBP-like"/>
    <property type="match status" value="1"/>
</dbReference>
<evidence type="ECO:0000256" key="5">
    <source>
        <dbReference type="ARBA" id="ARBA00022723"/>
    </source>
</evidence>
<dbReference type="GO" id="GO:0003755">
    <property type="term" value="F:peptidyl-prolyl cis-trans isomerase activity"/>
    <property type="evidence" value="ECO:0007669"/>
    <property type="project" value="UniProtKB-UniRule"/>
</dbReference>
<dbReference type="RefSeq" id="WP_109189232.1">
    <property type="nucleotide sequence ID" value="NZ_BMYA01000003.1"/>
</dbReference>
<dbReference type="InterPro" id="IPR001179">
    <property type="entry name" value="PPIase_FKBP_dom"/>
</dbReference>
<dbReference type="InterPro" id="IPR020549">
    <property type="entry name" value="YbeY_CS"/>
</dbReference>
<keyword evidence="8" id="KW-0143">Chaperone</keyword>
<dbReference type="PROSITE" id="PS01306">
    <property type="entry name" value="UPF0054"/>
    <property type="match status" value="1"/>
</dbReference>
<reference evidence="15" key="1">
    <citation type="submission" date="2018-05" db="EMBL/GenBank/DDBJ databases">
        <title>Ignatzschineria dubaiensis sp. nov., isolated from necrotic foot tissues of dromedaries (Camelus dromedarius) and associated maggots in Dubai, United Arab Emirates.</title>
        <authorList>
            <person name="Tsang C.C."/>
            <person name="Tang J.Y.M."/>
            <person name="Fong J.Y.H."/>
            <person name="Kinne J."/>
            <person name="Lee H.H."/>
            <person name="Joseph M."/>
            <person name="Jose S."/>
            <person name="Schuster R.K."/>
            <person name="Tang Y."/>
            <person name="Sivakumar S."/>
            <person name="Chen J.H.K."/>
            <person name="Teng J.L.L."/>
            <person name="Lau S.K.P."/>
            <person name="Wernery U."/>
            <person name="Woo P.C.Y."/>
        </authorList>
    </citation>
    <scope>NUCLEOTIDE SEQUENCE [LARGE SCALE GENOMIC DNA]</scope>
    <source>
        <strain evidence="15">KCTC 22644</strain>
    </source>
</reference>
<evidence type="ECO:0000256" key="2">
    <source>
        <dbReference type="ARBA" id="ARBA00004496"/>
    </source>
</evidence>
<gene>
    <name evidence="14" type="ORF">DC083_05495</name>
</gene>
<accession>A0A2U2AFA9</accession>
<evidence type="ECO:0000256" key="7">
    <source>
        <dbReference type="ARBA" id="ARBA00023110"/>
    </source>
</evidence>
<comment type="subcellular location">
    <subcellularLocation>
        <location evidence="2">Cytoplasm</location>
    </subcellularLocation>
</comment>
<dbReference type="GO" id="GO:0005737">
    <property type="term" value="C:cytoplasm"/>
    <property type="evidence" value="ECO:0007669"/>
    <property type="project" value="UniProtKB-SubCell"/>
</dbReference>
<evidence type="ECO:0000313" key="14">
    <source>
        <dbReference type="EMBL" id="PWD81341.1"/>
    </source>
</evidence>
<evidence type="ECO:0000256" key="9">
    <source>
        <dbReference type="ARBA" id="ARBA00023235"/>
    </source>
</evidence>
<sequence>MPVAKDKVVGVIYTLTDDQGNVLDSNKGQEALEFIHGHGMMIPGFEKALEGATEGQTVAFSVTPEEGYGEANEDFIIEVPRTAFPEGEDIQVGWQVTGTTPDGHMQPFRVLEVSEEKIKLDGNHPLAGQNLNFEVEVVSLRDATEQELSHGHVHAAGHDH</sequence>
<evidence type="ECO:0000256" key="6">
    <source>
        <dbReference type="ARBA" id="ARBA00022833"/>
    </source>
</evidence>
<keyword evidence="6" id="KW-0862">Zinc</keyword>
<dbReference type="GO" id="GO:0042026">
    <property type="term" value="P:protein refolding"/>
    <property type="evidence" value="ECO:0007669"/>
    <property type="project" value="UniProtKB-ARBA"/>
</dbReference>
<protein>
    <recommendedName>
        <fullName evidence="12">Peptidyl-prolyl cis-trans isomerase</fullName>
        <ecNumber evidence="12">5.2.1.8</ecNumber>
    </recommendedName>
</protein>
<name>A0A2U2AFA9_9GAMM</name>
<comment type="similarity">
    <text evidence="3 12">Belongs to the FKBP-type PPIase family.</text>
</comment>
<dbReference type="GO" id="GO:0046872">
    <property type="term" value="F:metal ion binding"/>
    <property type="evidence" value="ECO:0007669"/>
    <property type="project" value="UniProtKB-KW"/>
</dbReference>
<evidence type="ECO:0000256" key="12">
    <source>
        <dbReference type="RuleBase" id="RU003915"/>
    </source>
</evidence>
<dbReference type="AlphaFoldDB" id="A0A2U2AFA9"/>
<keyword evidence="4" id="KW-0963">Cytoplasm</keyword>
<dbReference type="PANTHER" id="PTHR47861:SF3">
    <property type="entry name" value="FKBP-TYPE PEPTIDYL-PROLYL CIS-TRANS ISOMERASE SLYD"/>
    <property type="match status" value="1"/>
</dbReference>
<dbReference type="Proteomes" id="UP000245020">
    <property type="component" value="Unassembled WGS sequence"/>
</dbReference>
<dbReference type="OrthoDB" id="9808891at2"/>
<feature type="domain" description="PPIase FKBP-type" evidence="13">
    <location>
        <begin position="6"/>
        <end position="83"/>
    </location>
</feature>